<dbReference type="RefSeq" id="WP_084220361.1">
    <property type="nucleotide sequence ID" value="NZ_JXTG01000015.1"/>
</dbReference>
<dbReference type="EMBL" id="JXTG01000015">
    <property type="protein sequence ID" value="KIP20504.1"/>
    <property type="molecule type" value="Genomic_DNA"/>
</dbReference>
<dbReference type="PATRIC" id="fig|265546.4.peg.2356"/>
<keyword evidence="2" id="KW-0812">Transmembrane</keyword>
<dbReference type="Pfam" id="PF00069">
    <property type="entry name" value="Pkinase"/>
    <property type="match status" value="1"/>
</dbReference>
<evidence type="ECO:0000313" key="5">
    <source>
        <dbReference type="Proteomes" id="UP000032047"/>
    </source>
</evidence>
<gene>
    <name evidence="4" type="ORF">JV16_02344</name>
</gene>
<reference evidence="4 5" key="1">
    <citation type="submission" date="2015-01" db="EMBL/GenBank/DDBJ databases">
        <title>Genome sequence of Anoxybacillus ayderensis strain AB04.</title>
        <authorList>
            <person name="Belduz A.O."/>
            <person name="Canakci S."/>
            <person name="Chan K.-G."/>
            <person name="Kahar U.M."/>
            <person name="Yaakob A.S."/>
            <person name="Chan C.S."/>
            <person name="Goh K.M."/>
        </authorList>
    </citation>
    <scope>NUCLEOTIDE SEQUENCE [LARGE SCALE GENOMIC DNA]</scope>
    <source>
        <strain evidence="4 5">AB04</strain>
    </source>
</reference>
<dbReference type="GO" id="GO:0005524">
    <property type="term" value="F:ATP binding"/>
    <property type="evidence" value="ECO:0007669"/>
    <property type="project" value="UniProtKB-UniRule"/>
</dbReference>
<dbReference type="PROSITE" id="PS00107">
    <property type="entry name" value="PROTEIN_KINASE_ATP"/>
    <property type="match status" value="1"/>
</dbReference>
<protein>
    <submittedName>
        <fullName evidence="4">Putative serine/threonine-protein kinase pknG</fullName>
        <ecNumber evidence="4">2.7.11.1</ecNumber>
    </submittedName>
</protein>
<dbReference type="Proteomes" id="UP000032047">
    <property type="component" value="Unassembled WGS sequence"/>
</dbReference>
<keyword evidence="2" id="KW-1133">Transmembrane helix</keyword>
<keyword evidence="4" id="KW-0808">Transferase</keyword>
<evidence type="ECO:0000259" key="3">
    <source>
        <dbReference type="PROSITE" id="PS50011"/>
    </source>
</evidence>
<keyword evidence="1" id="KW-0067">ATP-binding</keyword>
<evidence type="ECO:0000256" key="1">
    <source>
        <dbReference type="PROSITE-ProRule" id="PRU10141"/>
    </source>
</evidence>
<dbReference type="GO" id="GO:0005737">
    <property type="term" value="C:cytoplasm"/>
    <property type="evidence" value="ECO:0007669"/>
    <property type="project" value="TreeGrafter"/>
</dbReference>
<name>A0A0D0HJW9_9BACL</name>
<proteinExistence type="predicted"/>
<evidence type="ECO:0000313" key="4">
    <source>
        <dbReference type="EMBL" id="KIP20504.1"/>
    </source>
</evidence>
<evidence type="ECO:0000256" key="2">
    <source>
        <dbReference type="SAM" id="Phobius"/>
    </source>
</evidence>
<dbReference type="InterPro" id="IPR000719">
    <property type="entry name" value="Prot_kinase_dom"/>
</dbReference>
<dbReference type="EC" id="2.7.11.1" evidence="4"/>
<dbReference type="AlphaFoldDB" id="A0A0D0HJW9"/>
<comment type="caution">
    <text evidence="4">The sequence shown here is derived from an EMBL/GenBank/DDBJ whole genome shotgun (WGS) entry which is preliminary data.</text>
</comment>
<keyword evidence="5" id="KW-1185">Reference proteome</keyword>
<dbReference type="PANTHER" id="PTHR44167:SF31">
    <property type="entry name" value="PROTEIN CBG02007"/>
    <property type="match status" value="1"/>
</dbReference>
<dbReference type="Gene3D" id="1.10.510.10">
    <property type="entry name" value="Transferase(Phosphotransferase) domain 1"/>
    <property type="match status" value="1"/>
</dbReference>
<dbReference type="GO" id="GO:0004674">
    <property type="term" value="F:protein serine/threonine kinase activity"/>
    <property type="evidence" value="ECO:0007669"/>
    <property type="project" value="UniProtKB-EC"/>
</dbReference>
<dbReference type="SUPFAM" id="SSF56112">
    <property type="entry name" value="Protein kinase-like (PK-like)"/>
    <property type="match status" value="1"/>
</dbReference>
<dbReference type="InterPro" id="IPR011009">
    <property type="entry name" value="Kinase-like_dom_sf"/>
</dbReference>
<dbReference type="SMART" id="SM00220">
    <property type="entry name" value="S_TKc"/>
    <property type="match status" value="1"/>
</dbReference>
<feature type="transmembrane region" description="Helical" evidence="2">
    <location>
        <begin position="295"/>
        <end position="315"/>
    </location>
</feature>
<keyword evidence="1" id="KW-0547">Nucleotide-binding</keyword>
<accession>A0A0D0HJW9</accession>
<organism evidence="4 5">
    <name type="scientific">Anoxybacillus ayderensis</name>
    <dbReference type="NCBI Taxonomy" id="265546"/>
    <lineage>
        <taxon>Bacteria</taxon>
        <taxon>Bacillati</taxon>
        <taxon>Bacillota</taxon>
        <taxon>Bacilli</taxon>
        <taxon>Bacillales</taxon>
        <taxon>Anoxybacillaceae</taxon>
        <taxon>Anoxybacillus</taxon>
    </lineage>
</organism>
<feature type="domain" description="Protein kinase" evidence="3">
    <location>
        <begin position="29"/>
        <end position="318"/>
    </location>
</feature>
<dbReference type="InterPro" id="IPR017441">
    <property type="entry name" value="Protein_kinase_ATP_BS"/>
</dbReference>
<keyword evidence="4" id="KW-0418">Kinase</keyword>
<sequence length="318" mass="37302">MVMTMYTSNNLCNIRTGTVIQGKWHKHRYEIIKQLGKGANGVVYLAKEGRTFVALKISNQATAMMSEVNVLKRFSEVQGVALGPCLLDVDDWIHPQEKKIYSFYVMEYIEGDDLLTFIQKRGKEWIIVIILQLLGDLHKLHEKGWVFGDLKPENLIVSGKVPKVRLIDVGGTTIRGRAIKEFTEFFDRGYWGMGTRKAEPSYDLFAVAMIMINMCYPKRFERKENGREQLRLMISSHPYLKTYEKILWRALDGKYTCAYEMRKELLQCMQQPSMQTEKKRGERVVHVKEKKKFRWVETMFLFVCVLFMYVVYLYVQIL</sequence>
<dbReference type="PANTHER" id="PTHR44167">
    <property type="entry name" value="OVARIAN-SPECIFIC SERINE/THREONINE-PROTEIN KINASE LOK-RELATED"/>
    <property type="match status" value="1"/>
</dbReference>
<keyword evidence="2" id="KW-0472">Membrane</keyword>
<feature type="binding site" evidence="1">
    <location>
        <position position="56"/>
    </location>
    <ligand>
        <name>ATP</name>
        <dbReference type="ChEBI" id="CHEBI:30616"/>
    </ligand>
</feature>
<dbReference type="PROSITE" id="PS50011">
    <property type="entry name" value="PROTEIN_KINASE_DOM"/>
    <property type="match status" value="1"/>
</dbReference>